<dbReference type="InterPro" id="IPR016123">
    <property type="entry name" value="Mog1/PsbP_a/b/a-sand"/>
</dbReference>
<feature type="domain" description="PsbP C-terminal" evidence="2">
    <location>
        <begin position="143"/>
        <end position="301"/>
    </location>
</feature>
<evidence type="ECO:0000313" key="4">
    <source>
        <dbReference type="Proteomes" id="UP000327157"/>
    </source>
</evidence>
<gene>
    <name evidence="3" type="ORF">D8674_022239</name>
</gene>
<protein>
    <submittedName>
        <fullName evidence="3">PsbP domain-containing protein 6</fullName>
    </submittedName>
</protein>
<proteinExistence type="predicted"/>
<dbReference type="GO" id="GO:0019898">
    <property type="term" value="C:extrinsic component of membrane"/>
    <property type="evidence" value="ECO:0007669"/>
    <property type="project" value="InterPro"/>
</dbReference>
<reference evidence="4" key="2">
    <citation type="submission" date="2019-10" db="EMBL/GenBank/DDBJ databases">
        <title>A de novo genome assembly of a pear dwarfing rootstock.</title>
        <authorList>
            <person name="Wang F."/>
            <person name="Wang J."/>
            <person name="Li S."/>
            <person name="Zhang Y."/>
            <person name="Fang M."/>
            <person name="Ma L."/>
            <person name="Zhao Y."/>
            <person name="Jiang S."/>
        </authorList>
    </citation>
    <scope>NUCLEOTIDE SEQUENCE [LARGE SCALE GENOMIC DNA]</scope>
</reference>
<dbReference type="GO" id="GO:0005509">
    <property type="term" value="F:calcium ion binding"/>
    <property type="evidence" value="ECO:0007669"/>
    <property type="project" value="InterPro"/>
</dbReference>
<evidence type="ECO:0000313" key="3">
    <source>
        <dbReference type="EMBL" id="KAB2615651.1"/>
    </source>
</evidence>
<evidence type="ECO:0000256" key="1">
    <source>
        <dbReference type="SAM" id="MobiDB-lite"/>
    </source>
</evidence>
<comment type="caution">
    <text evidence="3">The sequence shown here is derived from an EMBL/GenBank/DDBJ whole genome shotgun (WGS) entry which is preliminary data.</text>
</comment>
<feature type="region of interest" description="Disordered" evidence="1">
    <location>
        <begin position="43"/>
        <end position="70"/>
    </location>
</feature>
<feature type="compositionally biased region" description="Low complexity" evidence="1">
    <location>
        <begin position="43"/>
        <end position="56"/>
    </location>
</feature>
<dbReference type="AlphaFoldDB" id="A0A5N5GP56"/>
<accession>A0A5N5GP56</accession>
<evidence type="ECO:0000259" key="2">
    <source>
        <dbReference type="Pfam" id="PF01789"/>
    </source>
</evidence>
<dbReference type="OrthoDB" id="512438at2759"/>
<dbReference type="Gene3D" id="3.40.1000.10">
    <property type="entry name" value="Mog1/PsbP, alpha/beta/alpha sandwich"/>
    <property type="match status" value="1"/>
</dbReference>
<keyword evidence="4" id="KW-1185">Reference proteome</keyword>
<dbReference type="GO" id="GO:0009654">
    <property type="term" value="C:photosystem II oxygen evolving complex"/>
    <property type="evidence" value="ECO:0007669"/>
    <property type="project" value="InterPro"/>
</dbReference>
<dbReference type="InterPro" id="IPR002683">
    <property type="entry name" value="PsbP_C"/>
</dbReference>
<dbReference type="Pfam" id="PF01789">
    <property type="entry name" value="PsbP"/>
    <property type="match status" value="1"/>
</dbReference>
<dbReference type="PANTHER" id="PTHR31407:SF18">
    <property type="entry name" value="PSBP DOMAIN-CONTAINING PROTEIN 6, CHLOROPLASTIC"/>
    <property type="match status" value="1"/>
</dbReference>
<dbReference type="SUPFAM" id="SSF55724">
    <property type="entry name" value="Mog1p/PsbP-like"/>
    <property type="match status" value="1"/>
</dbReference>
<organism evidence="3 4">
    <name type="scientific">Pyrus ussuriensis x Pyrus communis</name>
    <dbReference type="NCBI Taxonomy" id="2448454"/>
    <lineage>
        <taxon>Eukaryota</taxon>
        <taxon>Viridiplantae</taxon>
        <taxon>Streptophyta</taxon>
        <taxon>Embryophyta</taxon>
        <taxon>Tracheophyta</taxon>
        <taxon>Spermatophyta</taxon>
        <taxon>Magnoliopsida</taxon>
        <taxon>eudicotyledons</taxon>
        <taxon>Gunneridae</taxon>
        <taxon>Pentapetalae</taxon>
        <taxon>rosids</taxon>
        <taxon>fabids</taxon>
        <taxon>Rosales</taxon>
        <taxon>Rosaceae</taxon>
        <taxon>Amygdaloideae</taxon>
        <taxon>Maleae</taxon>
        <taxon>Pyrus</taxon>
    </lineage>
</organism>
<dbReference type="Proteomes" id="UP000327157">
    <property type="component" value="Chromosome 3"/>
</dbReference>
<sequence>MISDKGGEGPAPATTILYISYHRFLLSPLKIMATAPLTPPIPSSLASSKCHSSSRSKPPPLLSPSPPNSLPLLPSQKRRELLLKAGLGLLPLALVETILKVPSAEAKDAVVGSYLPPSPSDSSFVVFKATPKDTPALRAGNVEPYQFIIPPTWKQMRVANILSGNYCQPKCAEPWVEVKFEDEKQGKLQVVASPLIRLTNKPNATIEDIGNPEKVIASLGPFVTGNTYDPDELLETTVEKRGDLTYYKYALETPFALTGSHNLAVATAKGNTVVLFVVSASEKQWQASQKTLKAMLDSFQV</sequence>
<name>A0A5N5GP56_9ROSA</name>
<reference evidence="3 4" key="1">
    <citation type="submission" date="2019-09" db="EMBL/GenBank/DDBJ databases">
        <authorList>
            <person name="Ou C."/>
        </authorList>
    </citation>
    <scope>NUCLEOTIDE SEQUENCE [LARGE SCALE GENOMIC DNA]</scope>
    <source>
        <strain evidence="3">S2</strain>
        <tissue evidence="3">Leaf</tissue>
    </source>
</reference>
<feature type="compositionally biased region" description="Pro residues" evidence="1">
    <location>
        <begin position="57"/>
        <end position="69"/>
    </location>
</feature>
<dbReference type="EMBL" id="SMOL01000402">
    <property type="protein sequence ID" value="KAB2615651.1"/>
    <property type="molecule type" value="Genomic_DNA"/>
</dbReference>
<dbReference type="GO" id="GO:0015979">
    <property type="term" value="P:photosynthesis"/>
    <property type="evidence" value="ECO:0007669"/>
    <property type="project" value="InterPro"/>
</dbReference>
<dbReference type="PANTHER" id="PTHR31407">
    <property type="match status" value="1"/>
</dbReference>
<reference evidence="3 4" key="3">
    <citation type="submission" date="2019-11" db="EMBL/GenBank/DDBJ databases">
        <title>A de novo genome assembly of a pear dwarfing rootstock.</title>
        <authorList>
            <person name="Wang F."/>
            <person name="Wang J."/>
            <person name="Li S."/>
            <person name="Zhang Y."/>
            <person name="Fang M."/>
            <person name="Ma L."/>
            <person name="Zhao Y."/>
            <person name="Jiang S."/>
        </authorList>
    </citation>
    <scope>NUCLEOTIDE SEQUENCE [LARGE SCALE GENOMIC DNA]</scope>
    <source>
        <strain evidence="3">S2</strain>
        <tissue evidence="3">Leaf</tissue>
    </source>
</reference>